<evidence type="ECO:0000313" key="3">
    <source>
        <dbReference type="WBParaSite" id="L893_g3331.t1"/>
    </source>
</evidence>
<keyword evidence="2" id="KW-1185">Reference proteome</keyword>
<proteinExistence type="predicted"/>
<reference evidence="3" key="1">
    <citation type="submission" date="2016-11" db="UniProtKB">
        <authorList>
            <consortium name="WormBaseParasite"/>
        </authorList>
    </citation>
    <scope>IDENTIFICATION</scope>
</reference>
<sequence>MAETVPTEALVTAAGTTVASRDPDSSLTKTSSERCLLITVSVARFDHLGARKCAKLPYLRLPCSRALVAISNRLPYSTGER</sequence>
<dbReference type="WBParaSite" id="L893_g3331.t1">
    <property type="protein sequence ID" value="L893_g3331.t1"/>
    <property type="gene ID" value="L893_g3331"/>
</dbReference>
<dbReference type="Proteomes" id="UP000095287">
    <property type="component" value="Unplaced"/>
</dbReference>
<name>A0A1I8A6Y7_9BILA</name>
<protein>
    <submittedName>
        <fullName evidence="3">Uncharacterized protein</fullName>
    </submittedName>
</protein>
<evidence type="ECO:0000256" key="1">
    <source>
        <dbReference type="SAM" id="MobiDB-lite"/>
    </source>
</evidence>
<feature type="region of interest" description="Disordered" evidence="1">
    <location>
        <begin position="1"/>
        <end position="28"/>
    </location>
</feature>
<dbReference type="AlphaFoldDB" id="A0A1I8A6Y7"/>
<organism evidence="2 3">
    <name type="scientific">Steinernema glaseri</name>
    <dbReference type="NCBI Taxonomy" id="37863"/>
    <lineage>
        <taxon>Eukaryota</taxon>
        <taxon>Metazoa</taxon>
        <taxon>Ecdysozoa</taxon>
        <taxon>Nematoda</taxon>
        <taxon>Chromadorea</taxon>
        <taxon>Rhabditida</taxon>
        <taxon>Tylenchina</taxon>
        <taxon>Panagrolaimomorpha</taxon>
        <taxon>Strongyloidoidea</taxon>
        <taxon>Steinernematidae</taxon>
        <taxon>Steinernema</taxon>
    </lineage>
</organism>
<feature type="compositionally biased region" description="Polar residues" evidence="1">
    <location>
        <begin position="14"/>
        <end position="28"/>
    </location>
</feature>
<accession>A0A1I8A6Y7</accession>
<evidence type="ECO:0000313" key="2">
    <source>
        <dbReference type="Proteomes" id="UP000095287"/>
    </source>
</evidence>